<evidence type="ECO:0000256" key="8">
    <source>
        <dbReference type="ARBA" id="ARBA00023065"/>
    </source>
</evidence>
<evidence type="ECO:0000256" key="10">
    <source>
        <dbReference type="ARBA" id="ARBA00023201"/>
    </source>
</evidence>
<comment type="subcellular location">
    <subcellularLocation>
        <location evidence="1">Membrane</location>
        <topology evidence="1">Multi-pass membrane protein</topology>
    </subcellularLocation>
</comment>
<evidence type="ECO:0000256" key="2">
    <source>
        <dbReference type="ARBA" id="ARBA00007193"/>
    </source>
</evidence>
<keyword evidence="4 12" id="KW-0894">Sodium channel</keyword>
<keyword evidence="6" id="KW-1133">Transmembrane helix</keyword>
<evidence type="ECO:0000313" key="13">
    <source>
        <dbReference type="EMBL" id="TRY72409.1"/>
    </source>
</evidence>
<dbReference type="InterPro" id="IPR001873">
    <property type="entry name" value="ENaC"/>
</dbReference>
<dbReference type="PANTHER" id="PTHR11690">
    <property type="entry name" value="AMILORIDE-SENSITIVE SODIUM CHANNEL-RELATED"/>
    <property type="match status" value="1"/>
</dbReference>
<proteinExistence type="inferred from homology"/>
<dbReference type="OMA" id="NANSICR"/>
<keyword evidence="7" id="KW-0915">Sodium</keyword>
<dbReference type="GO" id="GO:0005886">
    <property type="term" value="C:plasma membrane"/>
    <property type="evidence" value="ECO:0007669"/>
    <property type="project" value="TreeGrafter"/>
</dbReference>
<keyword evidence="11 12" id="KW-0407">Ion channel</keyword>
<evidence type="ECO:0000256" key="5">
    <source>
        <dbReference type="ARBA" id="ARBA00022692"/>
    </source>
</evidence>
<dbReference type="EMBL" id="VCGU01000008">
    <property type="protein sequence ID" value="TRY72409.1"/>
    <property type="molecule type" value="Genomic_DNA"/>
</dbReference>
<evidence type="ECO:0000256" key="9">
    <source>
        <dbReference type="ARBA" id="ARBA00023136"/>
    </source>
</evidence>
<evidence type="ECO:0000256" key="1">
    <source>
        <dbReference type="ARBA" id="ARBA00004141"/>
    </source>
</evidence>
<evidence type="ECO:0000313" key="14">
    <source>
        <dbReference type="Proteomes" id="UP000318571"/>
    </source>
</evidence>
<dbReference type="Proteomes" id="UP000318571">
    <property type="component" value="Chromosome 7"/>
</dbReference>
<evidence type="ECO:0000256" key="3">
    <source>
        <dbReference type="ARBA" id="ARBA00022448"/>
    </source>
</evidence>
<evidence type="ECO:0000256" key="12">
    <source>
        <dbReference type="RuleBase" id="RU000679"/>
    </source>
</evidence>
<keyword evidence="9" id="KW-0472">Membrane</keyword>
<accession>A0A553P3Z3</accession>
<comment type="caution">
    <text evidence="13">The sequence shown here is derived from an EMBL/GenBank/DDBJ whole genome shotgun (WGS) entry which is preliminary data.</text>
</comment>
<keyword evidence="8 12" id="KW-0406">Ion transport</keyword>
<keyword evidence="10 12" id="KW-0739">Sodium transport</keyword>
<dbReference type="Pfam" id="PF00858">
    <property type="entry name" value="ASC"/>
    <property type="match status" value="1"/>
</dbReference>
<sequence>MGVCHTYTLNDSLIHLAGIFHNLYLKIQELEEDHYRSDEGWKFYIHNPLELPTLGVETHGTSLYPGQGRDLRLDLKKIWALHHSKNPCERNLAYLQNNCFFDCFMNRLHKENITCSLPYMIGSPLPYCSTPESYHNTEEIANNLFFFGQWNPNECQCKQQCLKTLFTSSLESTTDKYSAKKQVSRARVRIYYQNLQYEFIKETVGYGTIDLLCDIGGTLSLLMGASLLTCCELLEVAWMSLVSKCRPCRRQDKQPKEGTMDASQVHV</sequence>
<dbReference type="GO" id="GO:0015280">
    <property type="term" value="F:ligand-gated sodium channel activity"/>
    <property type="evidence" value="ECO:0007669"/>
    <property type="project" value="TreeGrafter"/>
</dbReference>
<evidence type="ECO:0000256" key="6">
    <source>
        <dbReference type="ARBA" id="ARBA00022989"/>
    </source>
</evidence>
<evidence type="ECO:0000256" key="4">
    <source>
        <dbReference type="ARBA" id="ARBA00022461"/>
    </source>
</evidence>
<keyword evidence="3 12" id="KW-0813">Transport</keyword>
<dbReference type="Gene3D" id="1.10.287.770">
    <property type="entry name" value="YojJ-like"/>
    <property type="match status" value="1"/>
</dbReference>
<dbReference type="AlphaFoldDB" id="A0A553P3Z3"/>
<evidence type="ECO:0000256" key="11">
    <source>
        <dbReference type="ARBA" id="ARBA00023303"/>
    </source>
</evidence>
<reference evidence="13 14" key="1">
    <citation type="journal article" date="2018" name="Nat. Ecol. Evol.">
        <title>Genomic signatures of mitonuclear coevolution across populations of Tigriopus californicus.</title>
        <authorList>
            <person name="Barreto F.S."/>
            <person name="Watson E.T."/>
            <person name="Lima T.G."/>
            <person name="Willett C.S."/>
            <person name="Edmands S."/>
            <person name="Li W."/>
            <person name="Burton R.S."/>
        </authorList>
    </citation>
    <scope>NUCLEOTIDE SEQUENCE [LARGE SCALE GENOMIC DNA]</scope>
    <source>
        <strain evidence="13 14">San Diego</strain>
    </source>
</reference>
<keyword evidence="5 12" id="KW-0812">Transmembrane</keyword>
<gene>
    <name evidence="13" type="ORF">TCAL_03964</name>
</gene>
<comment type="similarity">
    <text evidence="2 12">Belongs to the amiloride-sensitive sodium channel (TC 1.A.6) family.</text>
</comment>
<keyword evidence="14" id="KW-1185">Reference proteome</keyword>
<protein>
    <submittedName>
        <fullName evidence="13">Uncharacterized protein</fullName>
    </submittedName>
</protein>
<dbReference type="PANTHER" id="PTHR11690:SF300">
    <property type="entry name" value="PICKPOCKET PROTEIN 19"/>
    <property type="match status" value="1"/>
</dbReference>
<evidence type="ECO:0000256" key="7">
    <source>
        <dbReference type="ARBA" id="ARBA00023053"/>
    </source>
</evidence>
<name>A0A553P3Z3_TIGCA</name>
<organism evidence="13 14">
    <name type="scientific">Tigriopus californicus</name>
    <name type="common">Marine copepod</name>
    <dbReference type="NCBI Taxonomy" id="6832"/>
    <lineage>
        <taxon>Eukaryota</taxon>
        <taxon>Metazoa</taxon>
        <taxon>Ecdysozoa</taxon>
        <taxon>Arthropoda</taxon>
        <taxon>Crustacea</taxon>
        <taxon>Multicrustacea</taxon>
        <taxon>Hexanauplia</taxon>
        <taxon>Copepoda</taxon>
        <taxon>Harpacticoida</taxon>
        <taxon>Harpacticidae</taxon>
        <taxon>Tigriopus</taxon>
    </lineage>
</organism>